<evidence type="ECO:0000313" key="2">
    <source>
        <dbReference type="EMBL" id="ADN56566.1"/>
    </source>
</evidence>
<protein>
    <submittedName>
        <fullName evidence="2">Uncharacterized protein</fullName>
    </submittedName>
</protein>
<dbReference type="AlphaFoldDB" id="E1T8H5"/>
<dbReference type="HOGENOM" id="CLU_766567_0_0_4"/>
<dbReference type="KEGG" id="bgf:BC1003_0563"/>
<evidence type="ECO:0000256" key="1">
    <source>
        <dbReference type="SAM" id="MobiDB-lite"/>
    </source>
</evidence>
<gene>
    <name evidence="2" type="ordered locus">BC1003_0563</name>
</gene>
<sequence>MNTDTVDNWECESCGAPLADRTTPCPSCRARSVPSFGALVPTLTVRLDDSRPMRTHRVRMRRVWSPSHALANPYATIDESSAGPSAQQRLRVPLALAASALVVASTVYVGFIYNGDSADENEPVGVSGAIRQQKIVPPATAPILSPAASSAQSAVVASAAAPRAEPAPAPRPSSTASAATLPAASPLLARRGAPAVSVTSSVSPATPASSNAVTLSAQAKRDPGTPLPLTAEDKARADLSRHLRAARASLQKNNLVATKARVAAAIAVQPQSREAQNLRAAVNAREQQRDAFLNLARGCGNIARWDCVASNASSALELDSSSKEARHLVTLAMHESALAIAETVTPEPEPAPDTRDINAHH</sequence>
<feature type="region of interest" description="Disordered" evidence="1">
    <location>
        <begin position="199"/>
        <end position="230"/>
    </location>
</feature>
<dbReference type="EMBL" id="CP002217">
    <property type="protein sequence ID" value="ADN56566.1"/>
    <property type="molecule type" value="Genomic_DNA"/>
</dbReference>
<reference evidence="2" key="1">
    <citation type="submission" date="2010-09" db="EMBL/GenBank/DDBJ databases">
        <title>Complete sequence of chromosome1 of Burkholderia sp. CCGE1003.</title>
        <authorList>
            <consortium name="US DOE Joint Genome Institute"/>
            <person name="Lucas S."/>
            <person name="Copeland A."/>
            <person name="Lapidus A."/>
            <person name="Cheng J.-F."/>
            <person name="Bruce D."/>
            <person name="Goodwin L."/>
            <person name="Pitluck S."/>
            <person name="Daligault H."/>
            <person name="Davenport K."/>
            <person name="Detter J.C."/>
            <person name="Han C."/>
            <person name="Tapia R."/>
            <person name="Land M."/>
            <person name="Hauser L."/>
            <person name="Jeffries C."/>
            <person name="Kyrpides N."/>
            <person name="Ivanova N."/>
            <person name="Ovchinnikova G."/>
            <person name="Martinez-Romero E."/>
            <person name="Rogel M.A."/>
            <person name="Auchtung J."/>
            <person name="Tiedje J.M."/>
            <person name="Woyke T."/>
        </authorList>
    </citation>
    <scope>NUCLEOTIDE SEQUENCE</scope>
    <source>
        <strain evidence="2">CCGE1003</strain>
    </source>
</reference>
<name>E1T8H5_BURSG</name>
<dbReference type="OrthoDB" id="9128660at2"/>
<proteinExistence type="predicted"/>
<feature type="compositionally biased region" description="Low complexity" evidence="1">
    <location>
        <begin position="199"/>
        <end position="214"/>
    </location>
</feature>
<dbReference type="eggNOG" id="ENOG5030IAI">
    <property type="taxonomic scope" value="Bacteria"/>
</dbReference>
<organism evidence="2">
    <name type="scientific">Burkholderia sp. (strain CCGE1003)</name>
    <dbReference type="NCBI Taxonomy" id="640512"/>
    <lineage>
        <taxon>Bacteria</taxon>
        <taxon>Pseudomonadati</taxon>
        <taxon>Pseudomonadota</taxon>
        <taxon>Betaproteobacteria</taxon>
        <taxon>Burkholderiales</taxon>
        <taxon>Burkholderiaceae</taxon>
        <taxon>Burkholderia</taxon>
    </lineage>
</organism>
<accession>E1T8H5</accession>
<dbReference type="STRING" id="640512.BC1003_0563"/>